<keyword evidence="2" id="KW-1185">Reference proteome</keyword>
<dbReference type="Proteomes" id="UP000008022">
    <property type="component" value="Unassembled WGS sequence"/>
</dbReference>
<proteinExistence type="predicted"/>
<reference evidence="1" key="2">
    <citation type="submission" date="2015-06" db="UniProtKB">
        <authorList>
            <consortium name="EnsemblPlants"/>
        </authorList>
    </citation>
    <scope>IDENTIFICATION</scope>
</reference>
<evidence type="ECO:0000313" key="1">
    <source>
        <dbReference type="EnsemblPlants" id="ORUFI08G21460.1"/>
    </source>
</evidence>
<dbReference type="EnsemblPlants" id="ORUFI08G21460.1">
    <property type="protein sequence ID" value="ORUFI08G21460.1"/>
    <property type="gene ID" value="ORUFI08G21460"/>
</dbReference>
<evidence type="ECO:0000313" key="2">
    <source>
        <dbReference type="Proteomes" id="UP000008022"/>
    </source>
</evidence>
<name>A0A0E0QKN8_ORYRU</name>
<dbReference type="Gramene" id="ORUFI08G21460.1">
    <property type="protein sequence ID" value="ORUFI08G21460.1"/>
    <property type="gene ID" value="ORUFI08G21460"/>
</dbReference>
<dbReference type="HOGENOM" id="CLU_141903_0_0_1"/>
<protein>
    <submittedName>
        <fullName evidence="1">Uncharacterized protein</fullName>
    </submittedName>
</protein>
<sequence>MGSVAGKPAAGWGIPAATAAAASASLASSRGTMSTRKSKTSVRAMAAAMSDFWSVRRLFSSACAQPRWVSSRMNISHALANTTGASAAIMRTSSSAFMIFLMRARGRLWFLKSVVCSISRYCSAQKFWSCAAAACCEAAVAAAEAEASAAAAMADRG</sequence>
<dbReference type="AlphaFoldDB" id="A0A0E0QKN8"/>
<reference evidence="2" key="1">
    <citation type="submission" date="2013-06" db="EMBL/GenBank/DDBJ databases">
        <authorList>
            <person name="Zhao Q."/>
        </authorList>
    </citation>
    <scope>NUCLEOTIDE SEQUENCE</scope>
    <source>
        <strain evidence="2">cv. W1943</strain>
    </source>
</reference>
<accession>A0A0E0QKN8</accession>
<organism evidence="1 2">
    <name type="scientific">Oryza rufipogon</name>
    <name type="common">Brownbeard rice</name>
    <name type="synonym">Asian wild rice</name>
    <dbReference type="NCBI Taxonomy" id="4529"/>
    <lineage>
        <taxon>Eukaryota</taxon>
        <taxon>Viridiplantae</taxon>
        <taxon>Streptophyta</taxon>
        <taxon>Embryophyta</taxon>
        <taxon>Tracheophyta</taxon>
        <taxon>Spermatophyta</taxon>
        <taxon>Magnoliopsida</taxon>
        <taxon>Liliopsida</taxon>
        <taxon>Poales</taxon>
        <taxon>Poaceae</taxon>
        <taxon>BOP clade</taxon>
        <taxon>Oryzoideae</taxon>
        <taxon>Oryzeae</taxon>
        <taxon>Oryzinae</taxon>
        <taxon>Oryza</taxon>
    </lineage>
</organism>